<comment type="similarity">
    <text evidence="6">Belongs to the complex I 23 kDa subunit family.</text>
</comment>
<comment type="function">
    <text evidence="6">NDH-1 shuttles electrons from NADH, via FMN and iron-sulfur (Fe-S) centers, to quinones in the respiratory chain. The immediate electron acceptor for the enzyme in this species is believed to be ubiquinone. Couples the redox reaction to proton translocation (for every two electrons transferred, four hydrogen ions are translocated across the cytoplasmic membrane), and thus conserves the redox energy in a proton gradient.</text>
</comment>
<evidence type="ECO:0000256" key="1">
    <source>
        <dbReference type="ARBA" id="ARBA00022485"/>
    </source>
</evidence>
<protein>
    <recommendedName>
        <fullName evidence="6">NADH-quinone oxidoreductase subunit I</fullName>
        <ecNumber evidence="6">7.1.1.-</ecNumber>
    </recommendedName>
    <alternativeName>
        <fullName evidence="6">NADH dehydrogenase I subunit I</fullName>
    </alternativeName>
    <alternativeName>
        <fullName evidence="6">NDH-1 subunit I</fullName>
    </alternativeName>
</protein>
<feature type="binding site" evidence="6">
    <location>
        <position position="95"/>
    </location>
    <ligand>
        <name>[4Fe-4S] cluster</name>
        <dbReference type="ChEBI" id="CHEBI:49883"/>
        <label>2</label>
    </ligand>
</feature>
<accession>A0A4V1ERZ8</accession>
<feature type="binding site" evidence="6">
    <location>
        <position position="98"/>
    </location>
    <ligand>
        <name>[4Fe-4S] cluster</name>
        <dbReference type="ChEBI" id="CHEBI:49883"/>
        <label>2</label>
    </ligand>
</feature>
<dbReference type="PANTHER" id="PTHR10849:SF35">
    <property type="entry name" value="FORMATE HYDROGENLYASE SUBUNIT 6-RELATED"/>
    <property type="match status" value="1"/>
</dbReference>
<evidence type="ECO:0000256" key="2">
    <source>
        <dbReference type="ARBA" id="ARBA00022723"/>
    </source>
</evidence>
<dbReference type="RefSeq" id="WP_137425656.1">
    <property type="nucleotide sequence ID" value="NZ_CP040098.1"/>
</dbReference>
<keyword evidence="6" id="KW-1003">Cell membrane</keyword>
<keyword evidence="2 6" id="KW-0479">Metal-binding</keyword>
<feature type="binding site" evidence="6">
    <location>
        <position position="58"/>
    </location>
    <ligand>
        <name>[4Fe-4S] cluster</name>
        <dbReference type="ChEBI" id="CHEBI:49883"/>
        <label>1</label>
    </ligand>
</feature>
<dbReference type="InterPro" id="IPR017896">
    <property type="entry name" value="4Fe4S_Fe-S-bd"/>
</dbReference>
<dbReference type="GO" id="GO:0009060">
    <property type="term" value="P:aerobic respiration"/>
    <property type="evidence" value="ECO:0007669"/>
    <property type="project" value="TreeGrafter"/>
</dbReference>
<dbReference type="EMBL" id="CP040098">
    <property type="protein sequence ID" value="QCQ23391.1"/>
    <property type="molecule type" value="Genomic_DNA"/>
</dbReference>
<feature type="binding site" evidence="6">
    <location>
        <position position="102"/>
    </location>
    <ligand>
        <name>[4Fe-4S] cluster</name>
        <dbReference type="ChEBI" id="CHEBI:49883"/>
        <label>1</label>
    </ligand>
</feature>
<evidence type="ECO:0000313" key="9">
    <source>
        <dbReference type="Proteomes" id="UP000298602"/>
    </source>
</evidence>
<name>A0A4V1ERZ8_9BACT</name>
<feature type="domain" description="4Fe-4S ferredoxin-type" evidence="7">
    <location>
        <begin position="40"/>
        <end position="72"/>
    </location>
</feature>
<feature type="binding site" evidence="6">
    <location>
        <position position="55"/>
    </location>
    <ligand>
        <name>[4Fe-4S] cluster</name>
        <dbReference type="ChEBI" id="CHEBI:49883"/>
        <label>1</label>
    </ligand>
</feature>
<dbReference type="InterPro" id="IPR010226">
    <property type="entry name" value="NADH_quinone_OxRdtase_chainI"/>
</dbReference>
<dbReference type="HAMAP" id="MF_01351">
    <property type="entry name" value="NDH1_NuoI"/>
    <property type="match status" value="1"/>
</dbReference>
<comment type="subunit">
    <text evidence="6">NDH-1 is composed of 14 different subunits. Subunits NuoA, H, J, K, L, M, N constitute the membrane sector of the complex.</text>
</comment>
<evidence type="ECO:0000256" key="3">
    <source>
        <dbReference type="ARBA" id="ARBA00022737"/>
    </source>
</evidence>
<dbReference type="EC" id="7.1.1.-" evidence="6"/>
<keyword evidence="6" id="KW-0874">Quinone</keyword>
<keyword evidence="5 6" id="KW-0411">Iron-sulfur</keyword>
<keyword evidence="6" id="KW-0472">Membrane</keyword>
<dbReference type="OrthoDB" id="9808559at2"/>
<dbReference type="GO" id="GO:0005506">
    <property type="term" value="F:iron ion binding"/>
    <property type="evidence" value="ECO:0007669"/>
    <property type="project" value="UniProtKB-UniRule"/>
</dbReference>
<keyword evidence="4 6" id="KW-0408">Iron</keyword>
<dbReference type="Proteomes" id="UP000298602">
    <property type="component" value="Chromosome"/>
</dbReference>
<dbReference type="PROSITE" id="PS51379">
    <property type="entry name" value="4FE4S_FER_2"/>
    <property type="match status" value="2"/>
</dbReference>
<evidence type="ECO:0000256" key="5">
    <source>
        <dbReference type="ARBA" id="ARBA00023014"/>
    </source>
</evidence>
<feature type="domain" description="4Fe-4S ferredoxin-type" evidence="7">
    <location>
        <begin position="83"/>
        <end position="112"/>
    </location>
</feature>
<evidence type="ECO:0000256" key="4">
    <source>
        <dbReference type="ARBA" id="ARBA00023004"/>
    </source>
</evidence>
<evidence type="ECO:0000256" key="6">
    <source>
        <dbReference type="HAMAP-Rule" id="MF_01351"/>
    </source>
</evidence>
<dbReference type="Pfam" id="PF12838">
    <property type="entry name" value="Fer4_7"/>
    <property type="match status" value="1"/>
</dbReference>
<dbReference type="GO" id="GO:0005886">
    <property type="term" value="C:plasma membrane"/>
    <property type="evidence" value="ECO:0007669"/>
    <property type="project" value="UniProtKB-SubCell"/>
</dbReference>
<sequence>MIAPFLKGLAKTLEQCFRKPITIRYPEEKREVSERFRGHPRLLKDETGKVKCVACQLCMTVCPSGAITVEPAAGEGMHDKYPRTFIVDLTRCIFCGFCEAACPKEAIVLNRKYELAQYDKDVLYYDKEKLLSEE</sequence>
<feature type="binding site" evidence="6">
    <location>
        <position position="62"/>
    </location>
    <ligand>
        <name>[4Fe-4S] cluster</name>
        <dbReference type="ChEBI" id="CHEBI:49883"/>
        <label>2</label>
    </ligand>
</feature>
<feature type="binding site" evidence="6">
    <location>
        <position position="52"/>
    </location>
    <ligand>
        <name>[4Fe-4S] cluster</name>
        <dbReference type="ChEBI" id="CHEBI:49883"/>
        <label>1</label>
    </ligand>
</feature>
<comment type="catalytic activity">
    <reaction evidence="6">
        <text>a quinone + NADH + 5 H(+)(in) = a quinol + NAD(+) + 4 H(+)(out)</text>
        <dbReference type="Rhea" id="RHEA:57888"/>
        <dbReference type="ChEBI" id="CHEBI:15378"/>
        <dbReference type="ChEBI" id="CHEBI:24646"/>
        <dbReference type="ChEBI" id="CHEBI:57540"/>
        <dbReference type="ChEBI" id="CHEBI:57945"/>
        <dbReference type="ChEBI" id="CHEBI:132124"/>
    </reaction>
</comment>
<proteinExistence type="inferred from homology"/>
<dbReference type="PANTHER" id="PTHR10849">
    <property type="entry name" value="NADH DEHYDROGENASE UBIQUINONE IRON-SULFUR PROTEIN 8, MITOCHONDRIAL"/>
    <property type="match status" value="1"/>
</dbReference>
<dbReference type="GO" id="GO:0051539">
    <property type="term" value="F:4 iron, 4 sulfur cluster binding"/>
    <property type="evidence" value="ECO:0007669"/>
    <property type="project" value="UniProtKB-KW"/>
</dbReference>
<keyword evidence="6" id="KW-0830">Ubiquinone</keyword>
<dbReference type="GO" id="GO:0048038">
    <property type="term" value="F:quinone binding"/>
    <property type="evidence" value="ECO:0007669"/>
    <property type="project" value="UniProtKB-KW"/>
</dbReference>
<keyword evidence="3" id="KW-0677">Repeat</keyword>
<dbReference type="InterPro" id="IPR017900">
    <property type="entry name" value="4Fe4S_Fe_S_CS"/>
</dbReference>
<comment type="cofactor">
    <cofactor evidence="6">
        <name>[4Fe-4S] cluster</name>
        <dbReference type="ChEBI" id="CHEBI:49883"/>
    </cofactor>
    <text evidence="6">Binds 2 [4Fe-4S] clusters per subunit.</text>
</comment>
<dbReference type="NCBIfam" id="TIGR01971">
    <property type="entry name" value="NuoI"/>
    <property type="match status" value="1"/>
</dbReference>
<dbReference type="Gene3D" id="3.30.70.3270">
    <property type="match status" value="1"/>
</dbReference>
<feature type="binding site" evidence="6">
    <location>
        <position position="92"/>
    </location>
    <ligand>
        <name>[4Fe-4S] cluster</name>
        <dbReference type="ChEBI" id="CHEBI:49883"/>
        <label>2</label>
    </ligand>
</feature>
<gene>
    <name evidence="6" type="primary">nuoI</name>
    <name evidence="8" type="ORF">FDQ92_01125</name>
</gene>
<keyword evidence="6" id="KW-0520">NAD</keyword>
<dbReference type="AlphaFoldDB" id="A0A4V1ERZ8"/>
<dbReference type="KEGG" id="dax:FDQ92_01125"/>
<keyword evidence="1 6" id="KW-0004">4Fe-4S</keyword>
<organism evidence="8 9">
    <name type="scientific">Desulfoglaeba alkanexedens ALDC</name>
    <dbReference type="NCBI Taxonomy" id="980445"/>
    <lineage>
        <taxon>Bacteria</taxon>
        <taxon>Pseudomonadati</taxon>
        <taxon>Thermodesulfobacteriota</taxon>
        <taxon>Syntrophobacteria</taxon>
        <taxon>Syntrophobacterales</taxon>
        <taxon>Syntrophobacteraceae</taxon>
        <taxon>Desulfoglaeba</taxon>
    </lineage>
</organism>
<dbReference type="SUPFAM" id="SSF54862">
    <property type="entry name" value="4Fe-4S ferredoxins"/>
    <property type="match status" value="1"/>
</dbReference>
<dbReference type="GO" id="GO:0050136">
    <property type="term" value="F:NADH dehydrogenase (quinone) (non-electrogenic) activity"/>
    <property type="evidence" value="ECO:0007669"/>
    <property type="project" value="UniProtKB-UniRule"/>
</dbReference>
<reference evidence="8 9" key="2">
    <citation type="submission" date="2019-05" db="EMBL/GenBank/DDBJ databases">
        <authorList>
            <person name="Suflita J.M."/>
            <person name="Marks C.R."/>
        </authorList>
    </citation>
    <scope>NUCLEOTIDE SEQUENCE [LARGE SCALE GENOMIC DNA]</scope>
    <source>
        <strain evidence="8 9">ALDC</strain>
    </source>
</reference>
<reference evidence="8 9" key="1">
    <citation type="submission" date="2019-05" db="EMBL/GenBank/DDBJ databases">
        <title>The Complete Genome Sequence of the n-alkane-degrading Desulfoglaeba alkanexedens ALDC reveals multiple alkylsuccinate synthase gene clusters.</title>
        <authorList>
            <person name="Callaghan A.V."/>
            <person name="Davidova I.A."/>
            <person name="Duncan K.E."/>
            <person name="Morris B."/>
            <person name="McInerney M.J."/>
        </authorList>
    </citation>
    <scope>NUCLEOTIDE SEQUENCE [LARGE SCALE GENOMIC DNA]</scope>
    <source>
        <strain evidence="8 9">ALDC</strain>
    </source>
</reference>
<dbReference type="PROSITE" id="PS00198">
    <property type="entry name" value="4FE4S_FER_1"/>
    <property type="match status" value="2"/>
</dbReference>
<keyword evidence="9" id="KW-1185">Reference proteome</keyword>
<comment type="subcellular location">
    <subcellularLocation>
        <location evidence="6">Cell membrane</location>
        <topology evidence="6">Peripheral membrane protein</topology>
    </subcellularLocation>
</comment>
<evidence type="ECO:0000313" key="8">
    <source>
        <dbReference type="EMBL" id="QCQ23391.1"/>
    </source>
</evidence>
<evidence type="ECO:0000259" key="7">
    <source>
        <dbReference type="PROSITE" id="PS51379"/>
    </source>
</evidence>
<keyword evidence="6" id="KW-1278">Translocase</keyword>